<organism evidence="2 3">
    <name type="scientific">Ensete ventricosum</name>
    <name type="common">Abyssinian banana</name>
    <name type="synonym">Musa ensete</name>
    <dbReference type="NCBI Taxonomy" id="4639"/>
    <lineage>
        <taxon>Eukaryota</taxon>
        <taxon>Viridiplantae</taxon>
        <taxon>Streptophyta</taxon>
        <taxon>Embryophyta</taxon>
        <taxon>Tracheophyta</taxon>
        <taxon>Spermatophyta</taxon>
        <taxon>Magnoliopsida</taxon>
        <taxon>Liliopsida</taxon>
        <taxon>Zingiberales</taxon>
        <taxon>Musaceae</taxon>
        <taxon>Ensete</taxon>
    </lineage>
</organism>
<sequence length="152" mass="16506">MDRHRSDRFDDRSGDRFGEGGGRRLPSRWSSDSPTERHPRYPRGGAGGGGDGGRYHPYRGSQDLPAPPGGGFRGGDPGGFSPPVSVGGPRRGFSGRSGSPGKLKGPLFSFRIFYHHNLLLVPQIRPLFEVHGDVIEVAFIKDRKTGEQQGLL</sequence>
<accession>A0A427AZI4</accession>
<feature type="compositionally biased region" description="Gly residues" evidence="1">
    <location>
        <begin position="69"/>
        <end position="78"/>
    </location>
</feature>
<gene>
    <name evidence="2" type="ORF">B296_00021472</name>
</gene>
<evidence type="ECO:0008006" key="4">
    <source>
        <dbReference type="Google" id="ProtNLM"/>
    </source>
</evidence>
<dbReference type="AlphaFoldDB" id="A0A427AZI4"/>
<feature type="compositionally biased region" description="Basic and acidic residues" evidence="1">
    <location>
        <begin position="1"/>
        <end position="22"/>
    </location>
</feature>
<dbReference type="EMBL" id="AMZH03000849">
    <property type="protein sequence ID" value="RRT81694.1"/>
    <property type="molecule type" value="Genomic_DNA"/>
</dbReference>
<protein>
    <recommendedName>
        <fullName evidence="4">RRM domain-containing protein</fullName>
    </recommendedName>
</protein>
<feature type="region of interest" description="Disordered" evidence="1">
    <location>
        <begin position="1"/>
        <end position="100"/>
    </location>
</feature>
<dbReference type="Proteomes" id="UP000287651">
    <property type="component" value="Unassembled WGS sequence"/>
</dbReference>
<proteinExistence type="predicted"/>
<comment type="caution">
    <text evidence="2">The sequence shown here is derived from an EMBL/GenBank/DDBJ whole genome shotgun (WGS) entry which is preliminary data.</text>
</comment>
<evidence type="ECO:0000313" key="3">
    <source>
        <dbReference type="Proteomes" id="UP000287651"/>
    </source>
</evidence>
<evidence type="ECO:0000313" key="2">
    <source>
        <dbReference type="EMBL" id="RRT81694.1"/>
    </source>
</evidence>
<reference evidence="2 3" key="1">
    <citation type="journal article" date="2014" name="Agronomy (Basel)">
        <title>A Draft Genome Sequence for Ensete ventricosum, the Drought-Tolerant Tree Against Hunger.</title>
        <authorList>
            <person name="Harrison J."/>
            <person name="Moore K.A."/>
            <person name="Paszkiewicz K."/>
            <person name="Jones T."/>
            <person name="Grant M."/>
            <person name="Ambacheew D."/>
            <person name="Muzemil S."/>
            <person name="Studholme D.J."/>
        </authorList>
    </citation>
    <scope>NUCLEOTIDE SEQUENCE [LARGE SCALE GENOMIC DNA]</scope>
</reference>
<feature type="compositionally biased region" description="Low complexity" evidence="1">
    <location>
        <begin position="79"/>
        <end position="100"/>
    </location>
</feature>
<evidence type="ECO:0000256" key="1">
    <source>
        <dbReference type="SAM" id="MobiDB-lite"/>
    </source>
</evidence>
<name>A0A427AZI4_ENSVE</name>